<evidence type="ECO:0000256" key="2">
    <source>
        <dbReference type="ARBA" id="ARBA00014315"/>
    </source>
</evidence>
<dbReference type="SMART" id="SM00471">
    <property type="entry name" value="HDc"/>
    <property type="match status" value="1"/>
</dbReference>
<organism evidence="10 11">
    <name type="scientific">Hirschia litorea</name>
    <dbReference type="NCBI Taxonomy" id="1199156"/>
    <lineage>
        <taxon>Bacteria</taxon>
        <taxon>Pseudomonadati</taxon>
        <taxon>Pseudomonadota</taxon>
        <taxon>Alphaproteobacteria</taxon>
        <taxon>Hyphomonadales</taxon>
        <taxon>Hyphomonadaceae</taxon>
        <taxon>Hirschia</taxon>
    </lineage>
</organism>
<dbReference type="RefSeq" id="WP_382165701.1">
    <property type="nucleotide sequence ID" value="NZ_JBHTBR010000002.1"/>
</dbReference>
<dbReference type="Proteomes" id="UP001596492">
    <property type="component" value="Unassembled WGS sequence"/>
</dbReference>
<dbReference type="SUPFAM" id="SSF81301">
    <property type="entry name" value="Nucleotidyltransferase"/>
    <property type="match status" value="1"/>
</dbReference>
<evidence type="ECO:0000256" key="5">
    <source>
        <dbReference type="ARBA" id="ARBA00048244"/>
    </source>
</evidence>
<dbReference type="EMBL" id="JBHTBR010000002">
    <property type="protein sequence ID" value="MFC7290644.1"/>
    <property type="molecule type" value="Genomic_DNA"/>
</dbReference>
<dbReference type="PANTHER" id="PTHR21262">
    <property type="entry name" value="GUANOSINE-3',5'-BIS DIPHOSPHATE 3'-PYROPHOSPHOHYDROLASE"/>
    <property type="match status" value="1"/>
</dbReference>
<protein>
    <recommendedName>
        <fullName evidence="2">GTP pyrophosphokinase rsh</fullName>
        <ecNumber evidence="1">2.7.6.5</ecNumber>
    </recommendedName>
    <alternativeName>
        <fullName evidence="4">(p)ppGpp synthase</fullName>
    </alternativeName>
    <alternativeName>
        <fullName evidence="3">ATP:GTP 3'-pyrophosphotransferase</fullName>
    </alternativeName>
</protein>
<dbReference type="PROSITE" id="PS51880">
    <property type="entry name" value="TGS"/>
    <property type="match status" value="1"/>
</dbReference>
<evidence type="ECO:0000256" key="3">
    <source>
        <dbReference type="ARBA" id="ARBA00029754"/>
    </source>
</evidence>
<dbReference type="InterPro" id="IPR002912">
    <property type="entry name" value="ACT_dom"/>
</dbReference>
<dbReference type="EC" id="2.7.6.5" evidence="1"/>
<dbReference type="InterPro" id="IPR043519">
    <property type="entry name" value="NT_sf"/>
</dbReference>
<evidence type="ECO:0000256" key="4">
    <source>
        <dbReference type="ARBA" id="ARBA00032407"/>
    </source>
</evidence>
<evidence type="ECO:0000259" key="9">
    <source>
        <dbReference type="PROSITE" id="PS51880"/>
    </source>
</evidence>
<proteinExistence type="inferred from homology"/>
<dbReference type="PROSITE" id="PS51831">
    <property type="entry name" value="HD"/>
    <property type="match status" value="1"/>
</dbReference>
<dbReference type="SUPFAM" id="SSF55021">
    <property type="entry name" value="ACT-like"/>
    <property type="match status" value="1"/>
</dbReference>
<evidence type="ECO:0000256" key="6">
    <source>
        <dbReference type="RuleBase" id="RU003847"/>
    </source>
</evidence>
<dbReference type="Gene3D" id="3.10.20.30">
    <property type="match status" value="1"/>
</dbReference>
<dbReference type="SMART" id="SM00954">
    <property type="entry name" value="RelA_SpoT"/>
    <property type="match status" value="1"/>
</dbReference>
<keyword evidence="10" id="KW-0808">Transferase</keyword>
<dbReference type="InterPro" id="IPR003607">
    <property type="entry name" value="HD/PDEase_dom"/>
</dbReference>
<dbReference type="InterPro" id="IPR004811">
    <property type="entry name" value="RelA/Spo_fam"/>
</dbReference>
<dbReference type="InterPro" id="IPR007685">
    <property type="entry name" value="RelA_SpoT"/>
</dbReference>
<dbReference type="CDD" id="cd00077">
    <property type="entry name" value="HDc"/>
    <property type="match status" value="1"/>
</dbReference>
<feature type="domain" description="ACT" evidence="7">
    <location>
        <begin position="667"/>
        <end position="741"/>
    </location>
</feature>
<dbReference type="GO" id="GO:0008728">
    <property type="term" value="F:GTP diphosphokinase activity"/>
    <property type="evidence" value="ECO:0007669"/>
    <property type="project" value="UniProtKB-EC"/>
</dbReference>
<dbReference type="InterPro" id="IPR045600">
    <property type="entry name" value="RelA/SpoT_AH_RIS"/>
</dbReference>
<dbReference type="PANTHER" id="PTHR21262:SF36">
    <property type="entry name" value="BIFUNCTIONAL (P)PPGPP SYNTHASE_HYDROLASE SPOT"/>
    <property type="match status" value="1"/>
</dbReference>
<dbReference type="PROSITE" id="PS51671">
    <property type="entry name" value="ACT"/>
    <property type="match status" value="1"/>
</dbReference>
<comment type="function">
    <text evidence="6">In eubacteria ppGpp (guanosine 3'-diphosphate 5'-diphosphate) is a mediator of the stringent response that coordinates a variety of cellular activities in response to changes in nutritional abundance.</text>
</comment>
<dbReference type="CDD" id="cd01668">
    <property type="entry name" value="TGS_RSH"/>
    <property type="match status" value="1"/>
</dbReference>
<dbReference type="InterPro" id="IPR006674">
    <property type="entry name" value="HD_domain"/>
</dbReference>
<dbReference type="InterPro" id="IPR033655">
    <property type="entry name" value="TGS_RelA/SpoT"/>
</dbReference>
<dbReference type="Pfam" id="PF13328">
    <property type="entry name" value="HD_4"/>
    <property type="match status" value="1"/>
</dbReference>
<keyword evidence="11" id="KW-1185">Reference proteome</keyword>
<dbReference type="Gene3D" id="1.10.3210.10">
    <property type="entry name" value="Hypothetical protein af1432"/>
    <property type="match status" value="1"/>
</dbReference>
<reference evidence="11" key="1">
    <citation type="journal article" date="2019" name="Int. J. Syst. Evol. Microbiol.">
        <title>The Global Catalogue of Microorganisms (GCM) 10K type strain sequencing project: providing services to taxonomists for standard genome sequencing and annotation.</title>
        <authorList>
            <consortium name="The Broad Institute Genomics Platform"/>
            <consortium name="The Broad Institute Genome Sequencing Center for Infectious Disease"/>
            <person name="Wu L."/>
            <person name="Ma J."/>
        </authorList>
    </citation>
    <scope>NUCLEOTIDE SEQUENCE [LARGE SCALE GENOMIC DNA]</scope>
    <source>
        <strain evidence="11">CCUG 51308</strain>
    </source>
</reference>
<dbReference type="CDD" id="cd05399">
    <property type="entry name" value="NT_Rel-Spo_like"/>
    <property type="match status" value="1"/>
</dbReference>
<gene>
    <name evidence="10" type="ORF">ACFQS8_03360</name>
</gene>
<dbReference type="InterPro" id="IPR012675">
    <property type="entry name" value="Beta-grasp_dom_sf"/>
</dbReference>
<dbReference type="InterPro" id="IPR012676">
    <property type="entry name" value="TGS-like"/>
</dbReference>
<comment type="similarity">
    <text evidence="6">Belongs to the relA/spoT family.</text>
</comment>
<dbReference type="SUPFAM" id="SSF81271">
    <property type="entry name" value="TGS-like"/>
    <property type="match status" value="1"/>
</dbReference>
<comment type="caution">
    <text evidence="10">The sequence shown here is derived from an EMBL/GenBank/DDBJ whole genome shotgun (WGS) entry which is preliminary data.</text>
</comment>
<dbReference type="Pfam" id="PF02824">
    <property type="entry name" value="TGS"/>
    <property type="match status" value="1"/>
</dbReference>
<evidence type="ECO:0000259" key="7">
    <source>
        <dbReference type="PROSITE" id="PS51671"/>
    </source>
</evidence>
<dbReference type="Gene3D" id="3.30.460.10">
    <property type="entry name" value="Beta Polymerase, domain 2"/>
    <property type="match status" value="1"/>
</dbReference>
<dbReference type="SUPFAM" id="SSF109604">
    <property type="entry name" value="HD-domain/PDEase-like"/>
    <property type="match status" value="1"/>
</dbReference>
<dbReference type="InterPro" id="IPR045865">
    <property type="entry name" value="ACT-like_dom_sf"/>
</dbReference>
<dbReference type="Pfam" id="PF13291">
    <property type="entry name" value="ACT_4"/>
    <property type="match status" value="1"/>
</dbReference>
<name>A0ABW2II48_9PROT</name>
<comment type="catalytic activity">
    <reaction evidence="5">
        <text>GTP + ATP = guanosine 3'-diphosphate 5'-triphosphate + AMP</text>
        <dbReference type="Rhea" id="RHEA:22088"/>
        <dbReference type="ChEBI" id="CHEBI:30616"/>
        <dbReference type="ChEBI" id="CHEBI:37565"/>
        <dbReference type="ChEBI" id="CHEBI:142410"/>
        <dbReference type="ChEBI" id="CHEBI:456215"/>
        <dbReference type="EC" id="2.7.6.5"/>
    </reaction>
</comment>
<evidence type="ECO:0000313" key="10">
    <source>
        <dbReference type="EMBL" id="MFC7290644.1"/>
    </source>
</evidence>
<sequence length="751" mass="84528">MADDTSEFHTALREPSLPTGKGRRFLRQYELVERVLSYQPDADEDALNRAYVYAMVKHGSQKRHSGDPYYAHPVSVAGILTDLKLDYSTIIAGLLHDTVEDTDATLEEIEEIFSKDVAELVDGVTKLTQLESSSRAAKQAENFQKFILATTKDIRVLLVKLADRLHNMRTIKFMPKPESRLRIAQETIDIYAPLARRTGLSIFAGELEDLAFSVLNPEARETIEKRLAEMAADAVDDIERIQSDIEVLMSVNGITGDIRGRLKRPYSIWRKLETKAISFKDLGDIFAFRLIVPSVADCYRALGIAHQHWAALSGRFKDYISVPKPNGYQSIHTTFQGPGNRRVELQIRTPQMDEIAARGIAAHWRYKNKSYGFDKAGAKEAGLDPEDSLLSFADMLEHGADPEEFLEHAKMEMYRDTVFAFTPRGRLVKLPVGAMPLDFAYAVHTAVGDQCVGVRINGVERPLRTLIQNGDTIEIIRNERVEPPANWRSLVVTGRARSAIRRLTRDKEQEEFMKLGRQKLNLALRRIGLDPIDIKFREIAAQNSIDSTEEMLEELGRGFIDLKELLSKTFPEQVESEMLEGRHVIDDDETQTLLSGERLQPGIALHLSECCSPLPGDRIVGVQKPGKGVDVHVIDCEQLVLYEDEPEVWVDLSWDPIASTDFFAVSRVLITISNQRGSLAVVCKTISEASGNIINVAIRNRGEDFFDFQFDIEVEDKRRLTQIIAALRALSAVENVERIRGAKFAASKHDD</sequence>
<evidence type="ECO:0000259" key="8">
    <source>
        <dbReference type="PROSITE" id="PS51831"/>
    </source>
</evidence>
<dbReference type="Pfam" id="PF19296">
    <property type="entry name" value="RelA_AH_RIS"/>
    <property type="match status" value="2"/>
</dbReference>
<dbReference type="NCBIfam" id="TIGR00691">
    <property type="entry name" value="spoT_relA"/>
    <property type="match status" value="1"/>
</dbReference>
<accession>A0ABW2II48</accession>
<dbReference type="InterPro" id="IPR004095">
    <property type="entry name" value="TGS"/>
</dbReference>
<dbReference type="Gene3D" id="3.30.70.260">
    <property type="match status" value="1"/>
</dbReference>
<feature type="domain" description="TGS" evidence="9">
    <location>
        <begin position="412"/>
        <end position="477"/>
    </location>
</feature>
<dbReference type="CDD" id="cd04876">
    <property type="entry name" value="ACT_RelA-SpoT"/>
    <property type="match status" value="1"/>
</dbReference>
<feature type="domain" description="HD" evidence="8">
    <location>
        <begin position="69"/>
        <end position="168"/>
    </location>
</feature>
<evidence type="ECO:0000256" key="1">
    <source>
        <dbReference type="ARBA" id="ARBA00013251"/>
    </source>
</evidence>
<evidence type="ECO:0000313" key="11">
    <source>
        <dbReference type="Proteomes" id="UP001596492"/>
    </source>
</evidence>
<dbReference type="Pfam" id="PF04607">
    <property type="entry name" value="RelA_SpoT"/>
    <property type="match status" value="1"/>
</dbReference>